<dbReference type="STRING" id="3818.A0A444ZUH6"/>
<evidence type="ECO:0000313" key="9">
    <source>
        <dbReference type="Proteomes" id="UP000289738"/>
    </source>
</evidence>
<evidence type="ECO:0000256" key="1">
    <source>
        <dbReference type="ARBA" id="ARBA00004123"/>
    </source>
</evidence>
<dbReference type="SUPFAM" id="SSF118290">
    <property type="entry name" value="WRKY DNA-binding domain"/>
    <property type="match status" value="1"/>
</dbReference>
<dbReference type="PROSITE" id="PS50811">
    <property type="entry name" value="WRKY"/>
    <property type="match status" value="1"/>
</dbReference>
<protein>
    <recommendedName>
        <fullName evidence="7">WRKY domain-containing protein</fullName>
    </recommendedName>
</protein>
<gene>
    <name evidence="8" type="ORF">Ahy_B03g062502</name>
</gene>
<dbReference type="AlphaFoldDB" id="A0A444ZUH6"/>
<dbReference type="FunFam" id="2.20.25.80:FF:000003">
    <property type="entry name" value="WRKY transcription factor 57"/>
    <property type="match status" value="1"/>
</dbReference>
<dbReference type="PANTHER" id="PTHR31221">
    <property type="entry name" value="WRKY TRANSCRIPTION FACTOR PROTEIN 1-RELATED"/>
    <property type="match status" value="1"/>
</dbReference>
<keyword evidence="5" id="KW-0539">Nucleus</keyword>
<reference evidence="8 9" key="1">
    <citation type="submission" date="2019-01" db="EMBL/GenBank/DDBJ databases">
        <title>Sequencing of cultivated peanut Arachis hypogaea provides insights into genome evolution and oil improvement.</title>
        <authorList>
            <person name="Chen X."/>
        </authorList>
    </citation>
    <scope>NUCLEOTIDE SEQUENCE [LARGE SCALE GENOMIC DNA]</scope>
    <source>
        <strain evidence="9">cv. Fuhuasheng</strain>
        <tissue evidence="8">Leaves</tissue>
    </source>
</reference>
<dbReference type="GO" id="GO:0005634">
    <property type="term" value="C:nucleus"/>
    <property type="evidence" value="ECO:0007669"/>
    <property type="project" value="UniProtKB-SubCell"/>
</dbReference>
<dbReference type="GO" id="GO:0043565">
    <property type="term" value="F:sequence-specific DNA binding"/>
    <property type="evidence" value="ECO:0007669"/>
    <property type="project" value="InterPro"/>
</dbReference>
<evidence type="ECO:0000256" key="6">
    <source>
        <dbReference type="SAM" id="MobiDB-lite"/>
    </source>
</evidence>
<keyword evidence="2" id="KW-0805">Transcription regulation</keyword>
<dbReference type="EMBL" id="SDMP01000013">
    <property type="protein sequence ID" value="RYR17828.1"/>
    <property type="molecule type" value="Genomic_DNA"/>
</dbReference>
<dbReference type="PANTHER" id="PTHR31221:SF334">
    <property type="entry name" value="WRKY TRANSCRIPTION FACTOR 57-RELATED"/>
    <property type="match status" value="1"/>
</dbReference>
<dbReference type="InterPro" id="IPR003657">
    <property type="entry name" value="WRKY_dom"/>
</dbReference>
<proteinExistence type="predicted"/>
<organism evidence="8 9">
    <name type="scientific">Arachis hypogaea</name>
    <name type="common">Peanut</name>
    <dbReference type="NCBI Taxonomy" id="3818"/>
    <lineage>
        <taxon>Eukaryota</taxon>
        <taxon>Viridiplantae</taxon>
        <taxon>Streptophyta</taxon>
        <taxon>Embryophyta</taxon>
        <taxon>Tracheophyta</taxon>
        <taxon>Spermatophyta</taxon>
        <taxon>Magnoliopsida</taxon>
        <taxon>eudicotyledons</taxon>
        <taxon>Gunneridae</taxon>
        <taxon>Pentapetalae</taxon>
        <taxon>rosids</taxon>
        <taxon>fabids</taxon>
        <taxon>Fabales</taxon>
        <taxon>Fabaceae</taxon>
        <taxon>Papilionoideae</taxon>
        <taxon>50 kb inversion clade</taxon>
        <taxon>dalbergioids sensu lato</taxon>
        <taxon>Dalbergieae</taxon>
        <taxon>Pterocarpus clade</taxon>
        <taxon>Arachis</taxon>
    </lineage>
</organism>
<evidence type="ECO:0000256" key="4">
    <source>
        <dbReference type="ARBA" id="ARBA00023163"/>
    </source>
</evidence>
<dbReference type="InterPro" id="IPR036576">
    <property type="entry name" value="WRKY_dom_sf"/>
</dbReference>
<name>A0A444ZUH6_ARAHY</name>
<dbReference type="Gramene" id="arahy.Tifrunner.gnm2.ann2.Ah13g559200.1">
    <property type="protein sequence ID" value="arahy.Tifrunner.gnm2.ann2.Ah13g559200.1-CDS"/>
    <property type="gene ID" value="arahy.Tifrunner.gnm2.ann2.Ah13g559200"/>
</dbReference>
<dbReference type="Gene3D" id="2.20.25.80">
    <property type="entry name" value="WRKY domain"/>
    <property type="match status" value="1"/>
</dbReference>
<evidence type="ECO:0000256" key="5">
    <source>
        <dbReference type="ARBA" id="ARBA00023242"/>
    </source>
</evidence>
<feature type="compositionally biased region" description="Basic residues" evidence="6">
    <location>
        <begin position="86"/>
        <end position="97"/>
    </location>
</feature>
<feature type="region of interest" description="Disordered" evidence="6">
    <location>
        <begin position="38"/>
        <end position="101"/>
    </location>
</feature>
<evidence type="ECO:0000259" key="7">
    <source>
        <dbReference type="PROSITE" id="PS50811"/>
    </source>
</evidence>
<feature type="compositionally biased region" description="Low complexity" evidence="6">
    <location>
        <begin position="47"/>
        <end position="71"/>
    </location>
</feature>
<keyword evidence="3" id="KW-0238">DNA-binding</keyword>
<dbReference type="OrthoDB" id="771376at2759"/>
<sequence>MEPCQKPPPPPEQSDASYFFSAVTDSTNMLADFDWIGGEEGDTICLPPENNSNNNNQSPSSSSAEDPPESSIASDGKQLDKEKPPSRNKKKQKRMKQPRFAFMTKSETDHLEDGYRWRKYGQKAVKNSPFPRSYYRCTNNNCSVKKRVERSSEDPTIVITTYEGQHCHHSVGTFHHHRQLSGMLSSNQKSTFATQFSLGNMSHFYYPIDQLPEENTLISSSVSDDPYCHSHNNDNYNGRCSITLADSSTPEELPTDDGLLGDILLPRQMRNG</sequence>
<comment type="caution">
    <text evidence="8">The sequence shown here is derived from an EMBL/GenBank/DDBJ whole genome shotgun (WGS) entry which is preliminary data.</text>
</comment>
<dbReference type="SMART" id="SM00774">
    <property type="entry name" value="WRKY"/>
    <property type="match status" value="1"/>
</dbReference>
<dbReference type="SMR" id="A0A444ZUH6"/>
<accession>A0A444ZUH6</accession>
<comment type="subcellular location">
    <subcellularLocation>
        <location evidence="1">Nucleus</location>
    </subcellularLocation>
</comment>
<dbReference type="InterPro" id="IPR044810">
    <property type="entry name" value="WRKY_plant"/>
</dbReference>
<feature type="domain" description="WRKY" evidence="7">
    <location>
        <begin position="106"/>
        <end position="171"/>
    </location>
</feature>
<dbReference type="Pfam" id="PF03106">
    <property type="entry name" value="WRKY"/>
    <property type="match status" value="1"/>
</dbReference>
<dbReference type="Proteomes" id="UP000289738">
    <property type="component" value="Chromosome B03"/>
</dbReference>
<dbReference type="GO" id="GO:0003700">
    <property type="term" value="F:DNA-binding transcription factor activity"/>
    <property type="evidence" value="ECO:0007669"/>
    <property type="project" value="InterPro"/>
</dbReference>
<evidence type="ECO:0000313" key="8">
    <source>
        <dbReference type="EMBL" id="RYR17828.1"/>
    </source>
</evidence>
<evidence type="ECO:0000256" key="3">
    <source>
        <dbReference type="ARBA" id="ARBA00023125"/>
    </source>
</evidence>
<keyword evidence="4" id="KW-0804">Transcription</keyword>
<keyword evidence="9" id="KW-1185">Reference proteome</keyword>
<evidence type="ECO:0000256" key="2">
    <source>
        <dbReference type="ARBA" id="ARBA00023015"/>
    </source>
</evidence>